<evidence type="ECO:0000259" key="2">
    <source>
        <dbReference type="Pfam" id="PF13115"/>
    </source>
</evidence>
<keyword evidence="1" id="KW-0732">Signal</keyword>
<organism evidence="3 4">
    <name type="scientific">Deinococcus rhizophilus</name>
    <dbReference type="NCBI Taxonomy" id="3049544"/>
    <lineage>
        <taxon>Bacteria</taxon>
        <taxon>Thermotogati</taxon>
        <taxon>Deinococcota</taxon>
        <taxon>Deinococci</taxon>
        <taxon>Deinococcales</taxon>
        <taxon>Deinococcaceae</taxon>
        <taxon>Deinococcus</taxon>
    </lineage>
</organism>
<dbReference type="Proteomes" id="UP001302059">
    <property type="component" value="Unassembled WGS sequence"/>
</dbReference>
<feature type="domain" description="YtkA-like" evidence="2">
    <location>
        <begin position="23"/>
        <end position="100"/>
    </location>
</feature>
<evidence type="ECO:0000256" key="1">
    <source>
        <dbReference type="SAM" id="SignalP"/>
    </source>
</evidence>
<proteinExistence type="predicted"/>
<gene>
    <name evidence="3" type="ORF">QOL99_02610</name>
</gene>
<keyword evidence="4" id="KW-1185">Reference proteome</keyword>
<dbReference type="Pfam" id="PF13115">
    <property type="entry name" value="YtkA"/>
    <property type="match status" value="1"/>
</dbReference>
<feature type="chain" id="PRO_5046863233" evidence="1">
    <location>
        <begin position="25"/>
        <end position="120"/>
    </location>
</feature>
<protein>
    <submittedName>
        <fullName evidence="3">FixH family protein</fullName>
    </submittedName>
</protein>
<evidence type="ECO:0000313" key="4">
    <source>
        <dbReference type="Proteomes" id="UP001302059"/>
    </source>
</evidence>
<reference evidence="3 4" key="1">
    <citation type="submission" date="2023-05" db="EMBL/GenBank/DDBJ databases">
        <authorList>
            <person name="Gao F."/>
        </authorList>
    </citation>
    <scope>NUCLEOTIDE SEQUENCE [LARGE SCALE GENOMIC DNA]</scope>
    <source>
        <strain evidence="3 4">MIMF12</strain>
    </source>
</reference>
<dbReference type="PROSITE" id="PS51257">
    <property type="entry name" value="PROKAR_LIPOPROTEIN"/>
    <property type="match status" value="1"/>
</dbReference>
<dbReference type="RefSeq" id="WP_285521057.1">
    <property type="nucleotide sequence ID" value="NZ_JASNGB010000010.1"/>
</dbReference>
<dbReference type="InterPro" id="IPR032693">
    <property type="entry name" value="YtkA-like_dom"/>
</dbReference>
<feature type="signal peptide" evidence="1">
    <location>
        <begin position="1"/>
        <end position="24"/>
    </location>
</feature>
<dbReference type="EMBL" id="JASNGB010000010">
    <property type="protein sequence ID" value="MDL2343036.1"/>
    <property type="molecule type" value="Genomic_DNA"/>
</dbReference>
<comment type="caution">
    <text evidence="3">The sequence shown here is derived from an EMBL/GenBank/DDBJ whole genome shotgun (WGS) entry which is preliminary data.</text>
</comment>
<accession>A0ABT7JDA0</accession>
<evidence type="ECO:0000313" key="3">
    <source>
        <dbReference type="EMBL" id="MDL2343036.1"/>
    </source>
</evidence>
<name>A0ABT7JDA0_9DEIO</name>
<sequence>MKRSLLLSATCALLLAGCGGGEEAQVTVHQAPVFLRGDPAPFEIRLAQGDEPLTDYQVTATFTMEKMDHGEMIYELTERGEGIYGAPVAVPMQGEWVIDIDAEKDGRTIDRTLTADVRGG</sequence>